<reference evidence="3 4" key="1">
    <citation type="submission" date="2020-01" db="EMBL/GenBank/DDBJ databases">
        <authorList>
            <person name="Gupta K D."/>
        </authorList>
    </citation>
    <scope>NUCLEOTIDE SEQUENCE [LARGE SCALE GENOMIC DNA]</scope>
</reference>
<comment type="caution">
    <text evidence="3">The sequence shown here is derived from an EMBL/GenBank/DDBJ whole genome shotgun (WGS) entry which is preliminary data.</text>
</comment>
<keyword evidence="2" id="KW-1133">Transmembrane helix</keyword>
<evidence type="ECO:0000256" key="1">
    <source>
        <dbReference type="SAM" id="MobiDB-lite"/>
    </source>
</evidence>
<keyword evidence="4" id="KW-1185">Reference proteome</keyword>
<proteinExistence type="predicted"/>
<feature type="region of interest" description="Disordered" evidence="1">
    <location>
        <begin position="237"/>
        <end position="258"/>
    </location>
</feature>
<feature type="transmembrane region" description="Helical" evidence="2">
    <location>
        <begin position="63"/>
        <end position="86"/>
    </location>
</feature>
<organism evidence="3 4">
    <name type="scientific">Cyclocybe aegerita</name>
    <name type="common">Black poplar mushroom</name>
    <name type="synonym">Agrocybe aegerita</name>
    <dbReference type="NCBI Taxonomy" id="1973307"/>
    <lineage>
        <taxon>Eukaryota</taxon>
        <taxon>Fungi</taxon>
        <taxon>Dikarya</taxon>
        <taxon>Basidiomycota</taxon>
        <taxon>Agaricomycotina</taxon>
        <taxon>Agaricomycetes</taxon>
        <taxon>Agaricomycetidae</taxon>
        <taxon>Agaricales</taxon>
        <taxon>Agaricineae</taxon>
        <taxon>Bolbitiaceae</taxon>
        <taxon>Cyclocybe</taxon>
    </lineage>
</organism>
<evidence type="ECO:0000313" key="4">
    <source>
        <dbReference type="Proteomes" id="UP000467700"/>
    </source>
</evidence>
<sequence length="258" mass="28734">MSILGTKDGLPCLRVRMSRPSVPSRDCSSLELITMSFLTMCLSLDNLLFYIRVCAVYCKKRSVVIFFGGFWLEVVCTAALITPTLSEAVVDIRPTSSCLEFAYKRSMIPANIVVLLYGMFVCVATSYRFYQSYRIHDASLPKALKKRGFGLDASFLQDHPIPKPVVLLCSRTLEGWYICYYTFGLKLLITRHLAPDTVILENTLTCRVFRNTKLVLATEPTDLGTLRFGSSSILEPRSRAGEATQCPGPADGREEGGI</sequence>
<gene>
    <name evidence="3" type="ORF">AAE3_LOCUS4818</name>
</gene>
<keyword evidence="2" id="KW-0812">Transmembrane</keyword>
<evidence type="ECO:0000313" key="3">
    <source>
        <dbReference type="EMBL" id="CAA7262459.1"/>
    </source>
</evidence>
<dbReference type="AlphaFoldDB" id="A0A8S0XH86"/>
<dbReference type="EMBL" id="CACVBS010000036">
    <property type="protein sequence ID" value="CAA7262459.1"/>
    <property type="molecule type" value="Genomic_DNA"/>
</dbReference>
<protein>
    <submittedName>
        <fullName evidence="3">Uncharacterized protein</fullName>
    </submittedName>
</protein>
<feature type="transmembrane region" description="Helical" evidence="2">
    <location>
        <begin position="106"/>
        <end position="130"/>
    </location>
</feature>
<keyword evidence="2" id="KW-0472">Membrane</keyword>
<name>A0A8S0XH86_CYCAE</name>
<evidence type="ECO:0000256" key="2">
    <source>
        <dbReference type="SAM" id="Phobius"/>
    </source>
</evidence>
<feature type="transmembrane region" description="Helical" evidence="2">
    <location>
        <begin position="32"/>
        <end position="51"/>
    </location>
</feature>
<dbReference type="Proteomes" id="UP000467700">
    <property type="component" value="Unassembled WGS sequence"/>
</dbReference>
<accession>A0A8S0XH86</accession>